<dbReference type="GO" id="GO:0000293">
    <property type="term" value="F:ferric-chelate reductase activity"/>
    <property type="evidence" value="ECO:0007669"/>
    <property type="project" value="UniProtKB-ARBA"/>
</dbReference>
<keyword evidence="5" id="KW-0521">NADP</keyword>
<dbReference type="SUPFAM" id="SSF52343">
    <property type="entry name" value="Ferredoxin reductase-like, C-terminal NADP-linked domain"/>
    <property type="match status" value="1"/>
</dbReference>
<dbReference type="Gene3D" id="3.40.50.720">
    <property type="entry name" value="NAD(P)-binding Rossmann-like Domain"/>
    <property type="match status" value="1"/>
</dbReference>
<dbReference type="EMBL" id="JAAAPU010000065">
    <property type="protein sequence ID" value="KAF4204143.1"/>
    <property type="molecule type" value="Genomic_DNA"/>
</dbReference>
<dbReference type="PROSITE" id="PS51384">
    <property type="entry name" value="FAD_FR"/>
    <property type="match status" value="1"/>
</dbReference>
<keyword evidence="7 11" id="KW-1133">Transmembrane helix</keyword>
<dbReference type="InterPro" id="IPR039261">
    <property type="entry name" value="FNR_nucleotide-bd"/>
</dbReference>
<sequence length="903" mass="99681">MSATVPSLFSLSGKTAIVTGGTRGIGQAMAIALAEAGADIVLIQRDESNTQTRDEIVNRVGRKAWIHVAELSKREEVKNIIPAVTSQGLKPEILLNCAGIQRRHPSEKFPDEDWDEVIEVNLTSVFTLCREFGAYLLARDASEFPSGRRGSIINVASLLSFQGGITVPAYAASKGGIAQLTKALSNEWASKGINVNAIAPGYIDTDMNVALINDTNRNAGIMARIPAGRWGKPEDFKGVIVFLASQASNYVSGEVVCVDGGWMGRSLSPDYTTTLDSGYPVLPMDDLHQHITPRGHGINTTYVYEFSRGLGGVNVPRDVIFTRIIYWSVIIGALVVFCGRIAQVSHAYLRHITSLTASPRQQMFWSVEESRLWANIKKHILYAPLGRKRHNREIQLSSAINVGTLPSRFHSILILLYVASQVAYCCFLDYAVNEKAALVAELRGRSGTLAVLNMVPLFLLAGRNNPLIPLLHISFDTYNLLHRWLGRIVVLESVVHTAAWAVNACDEEDFSRMLVRLTSTPFFTWGLVGTVAMIFLCLHSPSPIRHAFYETFLHLHQLAAFLAFLGVYVHLDLDKLPQIPWAQAIGAIWLFERSARLFRLLYLNFSLKKGTTKLVVEALPGEACKVTFHLPKHVRINPGGHVFAYIPSVSLWMSHPFSIAWVEPNSCVTPSAAPDNVMSPITPSLLEKQNPLDLDDYMRGTQPTSVSLIVGARQGMTRKLYNKALAAPRQTLYTTGYIEGPYSSHASNMGSYGTAVLFSAGAGITHHMLFVRDLIIRASEGRVATQQIYLIWSVRNTEHLTWVRDWMDQILRLPGRREILTVKLFVSKPKSSREIVSPSATVQMFPGRCRPDVVLNEVIPKRVGATIVSVCGPGAFADEVRAAARNNIGKGAVVDFIEEAFTW</sequence>
<evidence type="ECO:0000256" key="2">
    <source>
        <dbReference type="ARBA" id="ARBA00006278"/>
    </source>
</evidence>
<reference evidence="13" key="1">
    <citation type="journal article" date="2020" name="bioRxiv">
        <title>Genomic and phenotypic heterogeneity of clinical isolates of the human pathogens Aspergillus fumigatus, Aspergillus lentulus and Aspergillus fumigatiaffinis.</title>
        <authorList>
            <person name="dos Santos R.A.C."/>
            <person name="Steenwyk J.L."/>
            <person name="Rivero-Menendez O."/>
            <person name="Mead M.E."/>
            <person name="Silva L.P."/>
            <person name="Bastos R.W."/>
            <person name="Alastruey-Izquierdo A."/>
            <person name="Goldman G.H."/>
            <person name="Rokas A."/>
        </authorList>
    </citation>
    <scope>NUCLEOTIDE SEQUENCE</scope>
    <source>
        <strain evidence="13">CNM-CM8927</strain>
    </source>
</reference>
<dbReference type="Pfam" id="PF08022">
    <property type="entry name" value="FAD_binding_8"/>
    <property type="match status" value="1"/>
</dbReference>
<evidence type="ECO:0000256" key="8">
    <source>
        <dbReference type="ARBA" id="ARBA00023002"/>
    </source>
</evidence>
<protein>
    <recommendedName>
        <fullName evidence="12">FAD-binding FR-type domain-containing protein</fullName>
    </recommendedName>
</protein>
<evidence type="ECO:0000259" key="12">
    <source>
        <dbReference type="PROSITE" id="PS51384"/>
    </source>
</evidence>
<evidence type="ECO:0000313" key="14">
    <source>
        <dbReference type="Proteomes" id="UP000649114"/>
    </source>
</evidence>
<evidence type="ECO:0000256" key="4">
    <source>
        <dbReference type="ARBA" id="ARBA00022692"/>
    </source>
</evidence>
<evidence type="ECO:0000256" key="7">
    <source>
        <dbReference type="ARBA" id="ARBA00022989"/>
    </source>
</evidence>
<dbReference type="InterPro" id="IPR013121">
    <property type="entry name" value="Fe_red_NAD-bd_6"/>
</dbReference>
<evidence type="ECO:0000256" key="3">
    <source>
        <dbReference type="ARBA" id="ARBA00022448"/>
    </source>
</evidence>
<dbReference type="InterPro" id="IPR051410">
    <property type="entry name" value="Ferric/Cupric_Reductase"/>
</dbReference>
<dbReference type="GO" id="GO:0015677">
    <property type="term" value="P:copper ion import"/>
    <property type="evidence" value="ECO:0007669"/>
    <property type="project" value="TreeGrafter"/>
</dbReference>
<evidence type="ECO:0000313" key="13">
    <source>
        <dbReference type="EMBL" id="KAF4204143.1"/>
    </source>
</evidence>
<dbReference type="FunFam" id="3.40.50.720:FF:000398">
    <property type="entry name" value="Probable 2-deoxy-D-gluconate 3-dehydrogenase"/>
    <property type="match status" value="1"/>
</dbReference>
<evidence type="ECO:0000256" key="10">
    <source>
        <dbReference type="ARBA" id="ARBA00023136"/>
    </source>
</evidence>
<feature type="transmembrane region" description="Helical" evidence="11">
    <location>
        <begin position="324"/>
        <end position="342"/>
    </location>
</feature>
<dbReference type="PANTHER" id="PTHR32361">
    <property type="entry name" value="FERRIC/CUPRIC REDUCTASE TRANSMEMBRANE COMPONENT"/>
    <property type="match status" value="1"/>
</dbReference>
<dbReference type="PROSITE" id="PS00061">
    <property type="entry name" value="ADH_SHORT"/>
    <property type="match status" value="1"/>
</dbReference>
<name>A0AAN6BNE5_ASPLE</name>
<dbReference type="CDD" id="cd06186">
    <property type="entry name" value="NOX_Duox_like_FAD_NADP"/>
    <property type="match status" value="1"/>
</dbReference>
<dbReference type="SUPFAM" id="SSF51735">
    <property type="entry name" value="NAD(P)-binding Rossmann-fold domains"/>
    <property type="match status" value="1"/>
</dbReference>
<evidence type="ECO:0000256" key="11">
    <source>
        <dbReference type="SAM" id="Phobius"/>
    </source>
</evidence>
<accession>A0AAN6BNE5</accession>
<dbReference type="PANTHER" id="PTHR32361:SF12">
    <property type="entry name" value="PUTATIVE (AFU_ORTHOLOGUE AFUA_1G14340)-RELATED"/>
    <property type="match status" value="1"/>
</dbReference>
<dbReference type="InterPro" id="IPR020904">
    <property type="entry name" value="Sc_DH/Rdtase_CS"/>
</dbReference>
<dbReference type="Proteomes" id="UP000649114">
    <property type="component" value="Unassembled WGS sequence"/>
</dbReference>
<dbReference type="SFLD" id="SFLDG01168">
    <property type="entry name" value="Ferric_reductase_subgroup_(FRE"/>
    <property type="match status" value="1"/>
</dbReference>
<evidence type="ECO:0000256" key="5">
    <source>
        <dbReference type="ARBA" id="ARBA00022857"/>
    </source>
</evidence>
<dbReference type="InterPro" id="IPR017927">
    <property type="entry name" value="FAD-bd_FR_type"/>
</dbReference>
<keyword evidence="8" id="KW-0560">Oxidoreductase</keyword>
<dbReference type="AlphaFoldDB" id="A0AAN6BNE5"/>
<feature type="domain" description="FAD-binding FR-type" evidence="12">
    <location>
        <begin position="590"/>
        <end position="748"/>
    </location>
</feature>
<dbReference type="GO" id="GO:0006879">
    <property type="term" value="P:intracellular iron ion homeostasis"/>
    <property type="evidence" value="ECO:0007669"/>
    <property type="project" value="TreeGrafter"/>
</dbReference>
<dbReference type="Pfam" id="PF01794">
    <property type="entry name" value="Ferric_reduct"/>
    <property type="match status" value="1"/>
</dbReference>
<dbReference type="GO" id="GO:0006826">
    <property type="term" value="P:iron ion transport"/>
    <property type="evidence" value="ECO:0007669"/>
    <property type="project" value="TreeGrafter"/>
</dbReference>
<keyword evidence="4 11" id="KW-0812">Transmembrane</keyword>
<keyword evidence="6" id="KW-0249">Electron transport</keyword>
<keyword evidence="9" id="KW-0406">Ion transport</keyword>
<dbReference type="GO" id="GO:0044550">
    <property type="term" value="P:secondary metabolite biosynthetic process"/>
    <property type="evidence" value="ECO:0007669"/>
    <property type="project" value="UniProtKB-ARBA"/>
</dbReference>
<dbReference type="Gene3D" id="3.40.50.80">
    <property type="entry name" value="Nucleotide-binding domain of ferredoxin-NADP reductase (FNR) module"/>
    <property type="match status" value="1"/>
</dbReference>
<comment type="subcellular location">
    <subcellularLocation>
        <location evidence="1">Membrane</location>
        <topology evidence="1">Multi-pass membrane protein</topology>
    </subcellularLocation>
</comment>
<reference evidence="13" key="2">
    <citation type="submission" date="2020-04" db="EMBL/GenBank/DDBJ databases">
        <authorList>
            <person name="Santos R.A.C."/>
            <person name="Steenwyk J.L."/>
            <person name="Rivero-Menendez O."/>
            <person name="Mead M.E."/>
            <person name="Silva L.P."/>
            <person name="Bastos R.W."/>
            <person name="Alastruey-Izquierdo A."/>
            <person name="Goldman G.H."/>
            <person name="Rokas A."/>
        </authorList>
    </citation>
    <scope>NUCLEOTIDE SEQUENCE</scope>
    <source>
        <strain evidence="13">CNM-CM8927</strain>
    </source>
</reference>
<dbReference type="InterPro" id="IPR013112">
    <property type="entry name" value="FAD-bd_8"/>
</dbReference>
<keyword evidence="3" id="KW-0813">Transport</keyword>
<dbReference type="SFLD" id="SFLDS00052">
    <property type="entry name" value="Ferric_Reductase_Domain"/>
    <property type="match status" value="1"/>
</dbReference>
<keyword evidence="10 11" id="KW-0472">Membrane</keyword>
<gene>
    <name evidence="13" type="ORF">CNMCM8927_007849</name>
</gene>
<dbReference type="InterPro" id="IPR013130">
    <property type="entry name" value="Fe3_Rdtase_TM_dom"/>
</dbReference>
<dbReference type="FunFam" id="3.40.50.80:FF:000037">
    <property type="entry name" value="Metalloreductase, putative"/>
    <property type="match status" value="1"/>
</dbReference>
<organism evidence="13 14">
    <name type="scientific">Aspergillus lentulus</name>
    <dbReference type="NCBI Taxonomy" id="293939"/>
    <lineage>
        <taxon>Eukaryota</taxon>
        <taxon>Fungi</taxon>
        <taxon>Dikarya</taxon>
        <taxon>Ascomycota</taxon>
        <taxon>Pezizomycotina</taxon>
        <taxon>Eurotiomycetes</taxon>
        <taxon>Eurotiomycetidae</taxon>
        <taxon>Eurotiales</taxon>
        <taxon>Aspergillaceae</taxon>
        <taxon>Aspergillus</taxon>
        <taxon>Aspergillus subgen. Fumigati</taxon>
    </lineage>
</organism>
<evidence type="ECO:0000256" key="9">
    <source>
        <dbReference type="ARBA" id="ARBA00023065"/>
    </source>
</evidence>
<evidence type="ECO:0000256" key="6">
    <source>
        <dbReference type="ARBA" id="ARBA00022982"/>
    </source>
</evidence>
<comment type="caution">
    <text evidence="13">The sequence shown here is derived from an EMBL/GenBank/DDBJ whole genome shotgun (WGS) entry which is preliminary data.</text>
</comment>
<dbReference type="InterPro" id="IPR036291">
    <property type="entry name" value="NAD(P)-bd_dom_sf"/>
</dbReference>
<dbReference type="PRINTS" id="PR00081">
    <property type="entry name" value="GDHRDH"/>
</dbReference>
<dbReference type="PRINTS" id="PR00080">
    <property type="entry name" value="SDRFAMILY"/>
</dbReference>
<dbReference type="InterPro" id="IPR002347">
    <property type="entry name" value="SDR_fam"/>
</dbReference>
<proteinExistence type="inferred from homology"/>
<dbReference type="Pfam" id="PF13561">
    <property type="entry name" value="adh_short_C2"/>
    <property type="match status" value="1"/>
</dbReference>
<comment type="similarity">
    <text evidence="2">Belongs to the ferric reductase (FRE) family.</text>
</comment>
<dbReference type="GO" id="GO:0005886">
    <property type="term" value="C:plasma membrane"/>
    <property type="evidence" value="ECO:0007669"/>
    <property type="project" value="TreeGrafter"/>
</dbReference>
<evidence type="ECO:0000256" key="1">
    <source>
        <dbReference type="ARBA" id="ARBA00004141"/>
    </source>
</evidence>
<dbReference type="Pfam" id="PF08030">
    <property type="entry name" value="NAD_binding_6"/>
    <property type="match status" value="1"/>
</dbReference>
<feature type="transmembrane region" description="Helical" evidence="11">
    <location>
        <begin position="522"/>
        <end position="540"/>
    </location>
</feature>